<proteinExistence type="predicted"/>
<evidence type="ECO:0000256" key="4">
    <source>
        <dbReference type="ARBA" id="ARBA00046271"/>
    </source>
</evidence>
<keyword evidence="6" id="KW-1185">Reference proteome</keyword>
<keyword evidence="3" id="KW-0576">Peroxisome</keyword>
<comment type="subcellular location">
    <subcellularLocation>
        <location evidence="4">Peroxisome membrane</location>
    </subcellularLocation>
</comment>
<protein>
    <submittedName>
        <fullName evidence="5">Uncharacterized protein</fullName>
    </submittedName>
</protein>
<evidence type="ECO:0000256" key="2">
    <source>
        <dbReference type="ARBA" id="ARBA00023136"/>
    </source>
</evidence>
<dbReference type="GO" id="GO:0016559">
    <property type="term" value="P:peroxisome fission"/>
    <property type="evidence" value="ECO:0007669"/>
    <property type="project" value="InterPro"/>
</dbReference>
<dbReference type="EMBL" id="KN824298">
    <property type="protein sequence ID" value="KIM27539.1"/>
    <property type="molecule type" value="Genomic_DNA"/>
</dbReference>
<keyword evidence="1" id="KW-0962">Peroxisome biogenesis</keyword>
<dbReference type="STRING" id="933852.A0A0C3B5S4"/>
<reference evidence="6" key="2">
    <citation type="submission" date="2015-01" db="EMBL/GenBank/DDBJ databases">
        <title>Evolutionary Origins and Diversification of the Mycorrhizal Mutualists.</title>
        <authorList>
            <consortium name="DOE Joint Genome Institute"/>
            <consortium name="Mycorrhizal Genomics Consortium"/>
            <person name="Kohler A."/>
            <person name="Kuo A."/>
            <person name="Nagy L.G."/>
            <person name="Floudas D."/>
            <person name="Copeland A."/>
            <person name="Barry K.W."/>
            <person name="Cichocki N."/>
            <person name="Veneault-Fourrey C."/>
            <person name="LaButti K."/>
            <person name="Lindquist E.A."/>
            <person name="Lipzen A."/>
            <person name="Lundell T."/>
            <person name="Morin E."/>
            <person name="Murat C."/>
            <person name="Riley R."/>
            <person name="Ohm R."/>
            <person name="Sun H."/>
            <person name="Tunlid A."/>
            <person name="Henrissat B."/>
            <person name="Grigoriev I.V."/>
            <person name="Hibbett D.S."/>
            <person name="Martin F."/>
        </authorList>
    </citation>
    <scope>NUCLEOTIDE SEQUENCE [LARGE SCALE GENOMIC DNA]</scope>
    <source>
        <strain evidence="6">MAFF 305830</strain>
    </source>
</reference>
<dbReference type="OrthoDB" id="10005898at2759"/>
<name>A0A0C3B5S4_SERVB</name>
<reference evidence="5 6" key="1">
    <citation type="submission" date="2014-04" db="EMBL/GenBank/DDBJ databases">
        <authorList>
            <consortium name="DOE Joint Genome Institute"/>
            <person name="Kuo A."/>
            <person name="Zuccaro A."/>
            <person name="Kohler A."/>
            <person name="Nagy L.G."/>
            <person name="Floudas D."/>
            <person name="Copeland A."/>
            <person name="Barry K.W."/>
            <person name="Cichocki N."/>
            <person name="Veneault-Fourrey C."/>
            <person name="LaButti K."/>
            <person name="Lindquist E.A."/>
            <person name="Lipzen A."/>
            <person name="Lundell T."/>
            <person name="Morin E."/>
            <person name="Murat C."/>
            <person name="Sun H."/>
            <person name="Tunlid A."/>
            <person name="Henrissat B."/>
            <person name="Grigoriev I.V."/>
            <person name="Hibbett D.S."/>
            <person name="Martin F."/>
            <person name="Nordberg H.P."/>
            <person name="Cantor M.N."/>
            <person name="Hua S.X."/>
        </authorList>
    </citation>
    <scope>NUCLEOTIDE SEQUENCE [LARGE SCALE GENOMIC DNA]</scope>
    <source>
        <strain evidence="5 6">MAFF 305830</strain>
    </source>
</reference>
<evidence type="ECO:0000256" key="1">
    <source>
        <dbReference type="ARBA" id="ARBA00022593"/>
    </source>
</evidence>
<dbReference type="PANTHER" id="PTHR12652">
    <property type="entry name" value="PEROXISOMAL BIOGENESIS FACTOR 11"/>
    <property type="match status" value="1"/>
</dbReference>
<dbReference type="AlphaFoldDB" id="A0A0C3B5S4"/>
<evidence type="ECO:0000256" key="3">
    <source>
        <dbReference type="ARBA" id="ARBA00023140"/>
    </source>
</evidence>
<sequence length="294" mass="33006">MSKRTMLSVNTPTDLILAGVSRIPPSAQLDHAVRFLGTWSGSDKFFMLIENTAKLLVPLLESRAVASYKSGGKAIPKSEVALRLKNLGSLISDSRTLLRLWGLLPIIQWLLSLSRTPPPTRSLKTIETLQALSMLVYYPLEHLSFLSTKKVISLSPTCTTKYSLWSSRAWAIYVVLQFLHLREDWGLVMMRERALKRDARTTITTATTSSTREGEKQLGASMSAYAEEQHLQAEILKRKSAIINELIVNLGYLPLTVHWSLKTGLFKNDVWVHVFGMIAAVYSFRGSWRASRGL</sequence>
<evidence type="ECO:0000313" key="6">
    <source>
        <dbReference type="Proteomes" id="UP000054097"/>
    </source>
</evidence>
<accession>A0A0C3B5S4</accession>
<dbReference type="Pfam" id="PF05648">
    <property type="entry name" value="PEX11"/>
    <property type="match status" value="1"/>
</dbReference>
<dbReference type="InterPro" id="IPR008733">
    <property type="entry name" value="PEX11"/>
</dbReference>
<dbReference type="PANTHER" id="PTHR12652:SF25">
    <property type="entry name" value="MICROBODY (PEROXISOME) PROLIFERATION PROTEIN PEROXIN 11C (EUROFUNG)"/>
    <property type="match status" value="1"/>
</dbReference>
<dbReference type="Proteomes" id="UP000054097">
    <property type="component" value="Unassembled WGS sequence"/>
</dbReference>
<dbReference type="GO" id="GO:0005778">
    <property type="term" value="C:peroxisomal membrane"/>
    <property type="evidence" value="ECO:0007669"/>
    <property type="project" value="UniProtKB-SubCell"/>
</dbReference>
<organism evidence="5 6">
    <name type="scientific">Serendipita vermifera MAFF 305830</name>
    <dbReference type="NCBI Taxonomy" id="933852"/>
    <lineage>
        <taxon>Eukaryota</taxon>
        <taxon>Fungi</taxon>
        <taxon>Dikarya</taxon>
        <taxon>Basidiomycota</taxon>
        <taxon>Agaricomycotina</taxon>
        <taxon>Agaricomycetes</taxon>
        <taxon>Sebacinales</taxon>
        <taxon>Serendipitaceae</taxon>
        <taxon>Serendipita</taxon>
    </lineage>
</organism>
<evidence type="ECO:0000313" key="5">
    <source>
        <dbReference type="EMBL" id="KIM27539.1"/>
    </source>
</evidence>
<keyword evidence="2" id="KW-0472">Membrane</keyword>
<dbReference type="HOGENOM" id="CLU_052213_3_0_1"/>
<gene>
    <name evidence="5" type="ORF">M408DRAFT_329981</name>
</gene>